<accession>A0ACC1CJN2</accession>
<protein>
    <submittedName>
        <fullName evidence="1">Uncharacterized protein</fullName>
    </submittedName>
</protein>
<keyword evidence="2" id="KW-1185">Reference proteome</keyword>
<dbReference type="EMBL" id="CM034409">
    <property type="protein sequence ID" value="KAJ0171788.1"/>
    <property type="molecule type" value="Genomic_DNA"/>
</dbReference>
<proteinExistence type="predicted"/>
<comment type="caution">
    <text evidence="1">The sequence shown here is derived from an EMBL/GenBank/DDBJ whole genome shotgun (WGS) entry which is preliminary data.</text>
</comment>
<gene>
    <name evidence="1" type="ORF">K1T71_012551</name>
</gene>
<dbReference type="Proteomes" id="UP000824533">
    <property type="component" value="Linkage Group LG23"/>
</dbReference>
<reference evidence="1 2" key="1">
    <citation type="journal article" date="2021" name="Front. Genet.">
        <title>Chromosome-Level Genome Assembly Reveals Significant Gene Expansion in the Toll and IMD Signaling Pathways of Dendrolimus kikuchii.</title>
        <authorList>
            <person name="Zhou J."/>
            <person name="Wu P."/>
            <person name="Xiong Z."/>
            <person name="Liu N."/>
            <person name="Zhao N."/>
            <person name="Ji M."/>
            <person name="Qiu Y."/>
            <person name="Yang B."/>
        </authorList>
    </citation>
    <scope>NUCLEOTIDE SEQUENCE [LARGE SCALE GENOMIC DNA]</scope>
    <source>
        <strain evidence="1">Ann1</strain>
    </source>
</reference>
<sequence>MRLKKNNYCIIYPTLIICCKIFDLGELCDLENQQCITLAMQKAYPVIVAGNADLGFEPSDTLKKDEIVAYLPTLNYTLSDLTMQGYSNCMVREARFRIAESAWHIFLDCPLLEVNMNYKLDGYIASERLLGEGKSKIIFKSYEISVNGGLEKEIRDDKIYIQLNHYAVTRLEVTDNINFSFDNLLYNDEEKTKKMNKFINDHWQELNSLAQQPAMQAIIGVMIDRFNQYFKRVPIDEIFIKM</sequence>
<organism evidence="1 2">
    <name type="scientific">Dendrolimus kikuchii</name>
    <dbReference type="NCBI Taxonomy" id="765133"/>
    <lineage>
        <taxon>Eukaryota</taxon>
        <taxon>Metazoa</taxon>
        <taxon>Ecdysozoa</taxon>
        <taxon>Arthropoda</taxon>
        <taxon>Hexapoda</taxon>
        <taxon>Insecta</taxon>
        <taxon>Pterygota</taxon>
        <taxon>Neoptera</taxon>
        <taxon>Endopterygota</taxon>
        <taxon>Lepidoptera</taxon>
        <taxon>Glossata</taxon>
        <taxon>Ditrysia</taxon>
        <taxon>Bombycoidea</taxon>
        <taxon>Lasiocampidae</taxon>
        <taxon>Dendrolimus</taxon>
    </lineage>
</organism>
<evidence type="ECO:0000313" key="1">
    <source>
        <dbReference type="EMBL" id="KAJ0171788.1"/>
    </source>
</evidence>
<name>A0ACC1CJN2_9NEOP</name>
<evidence type="ECO:0000313" key="2">
    <source>
        <dbReference type="Proteomes" id="UP000824533"/>
    </source>
</evidence>